<dbReference type="EMBL" id="BNBD01000007">
    <property type="protein sequence ID" value="GHF53562.1"/>
    <property type="molecule type" value="Genomic_DNA"/>
</dbReference>
<reference evidence="12" key="1">
    <citation type="journal article" date="2014" name="Int. J. Syst. Evol. Microbiol.">
        <title>Complete genome sequence of Corynebacterium casei LMG S-19264T (=DSM 44701T), isolated from a smear-ripened cheese.</title>
        <authorList>
            <consortium name="US DOE Joint Genome Institute (JGI-PGF)"/>
            <person name="Walter F."/>
            <person name="Albersmeier A."/>
            <person name="Kalinowski J."/>
            <person name="Ruckert C."/>
        </authorList>
    </citation>
    <scope>NUCLEOTIDE SEQUENCE</scope>
    <source>
        <strain evidence="12">JCM 4059</strain>
    </source>
</reference>
<dbReference type="AlphaFoldDB" id="A0A919B4L9"/>
<dbReference type="Gene3D" id="3.40.50.2300">
    <property type="match status" value="1"/>
</dbReference>
<evidence type="ECO:0000256" key="6">
    <source>
        <dbReference type="ARBA" id="ARBA00041201"/>
    </source>
</evidence>
<dbReference type="Gene3D" id="1.10.10.10">
    <property type="entry name" value="Winged helix-like DNA-binding domain superfamily/Winged helix DNA-binding domain"/>
    <property type="match status" value="1"/>
</dbReference>
<dbReference type="Pfam" id="PF00072">
    <property type="entry name" value="Response_reg"/>
    <property type="match status" value="1"/>
</dbReference>
<gene>
    <name evidence="12" type="ORF">GCM10010218_38820</name>
</gene>
<dbReference type="PANTHER" id="PTHR48111:SF72">
    <property type="entry name" value="SENSORY TRANSDUCTION PROTEIN REGX3"/>
    <property type="match status" value="1"/>
</dbReference>
<dbReference type="GO" id="GO:0000976">
    <property type="term" value="F:transcription cis-regulatory region binding"/>
    <property type="evidence" value="ECO:0007669"/>
    <property type="project" value="TreeGrafter"/>
</dbReference>
<dbReference type="InterPro" id="IPR001789">
    <property type="entry name" value="Sig_transdc_resp-reg_receiver"/>
</dbReference>
<evidence type="ECO:0000313" key="12">
    <source>
        <dbReference type="EMBL" id="GHF53562.1"/>
    </source>
</evidence>
<dbReference type="GO" id="GO:0006355">
    <property type="term" value="P:regulation of DNA-templated transcription"/>
    <property type="evidence" value="ECO:0007669"/>
    <property type="project" value="InterPro"/>
</dbReference>
<dbReference type="GO" id="GO:0032993">
    <property type="term" value="C:protein-DNA complex"/>
    <property type="evidence" value="ECO:0007669"/>
    <property type="project" value="TreeGrafter"/>
</dbReference>
<evidence type="ECO:0000256" key="1">
    <source>
        <dbReference type="ARBA" id="ARBA00022553"/>
    </source>
</evidence>
<accession>A0A919B4L9</accession>
<feature type="domain" description="OmpR/PhoB-type" evidence="11">
    <location>
        <begin position="149"/>
        <end position="244"/>
    </location>
</feature>
<dbReference type="SMART" id="SM00448">
    <property type="entry name" value="REC"/>
    <property type="match status" value="1"/>
</dbReference>
<protein>
    <recommendedName>
        <fullName evidence="6">Sensory transduction protein RegX3</fullName>
    </recommendedName>
</protein>
<keyword evidence="2" id="KW-0902">Two-component regulatory system</keyword>
<dbReference type="InterPro" id="IPR011006">
    <property type="entry name" value="CheY-like_superfamily"/>
</dbReference>
<sequence length="250" mass="27420">MNVLIVEDDDGVAEALERTLVAHGYGTHRVGTGAEALDRLGEEQLVLLDLGLPDLDGFEVCRRMRKASCVPVIALSGRSRELDRVLALHLGADDFVAKPFSRYELVARIEAVLRRAAGCVRHGTAPAAEAAPDAVPPAAPGAGPRRAGSGPLEAGPLRVDPRTRKVFVRDREVRITRKEFDLLLLLMQEPGTVMERQEIMSRVWDENWFGSSRTLDVHVRSLRGKLGDRQWIETIRGVGYRLAVPAAAHA</sequence>
<dbReference type="GO" id="GO:0005829">
    <property type="term" value="C:cytosol"/>
    <property type="evidence" value="ECO:0007669"/>
    <property type="project" value="TreeGrafter"/>
</dbReference>
<evidence type="ECO:0000313" key="13">
    <source>
        <dbReference type="Proteomes" id="UP000638313"/>
    </source>
</evidence>
<dbReference type="RefSeq" id="WP_190130899.1">
    <property type="nucleotide sequence ID" value="NZ_BNBD01000007.1"/>
</dbReference>
<evidence type="ECO:0000256" key="4">
    <source>
        <dbReference type="ARBA" id="ARBA00023125"/>
    </source>
</evidence>
<dbReference type="CDD" id="cd00383">
    <property type="entry name" value="trans_reg_C"/>
    <property type="match status" value="1"/>
</dbReference>
<feature type="modified residue" description="4-aspartylphosphate" evidence="7">
    <location>
        <position position="49"/>
    </location>
</feature>
<dbReference type="Gene3D" id="6.10.250.690">
    <property type="match status" value="1"/>
</dbReference>
<feature type="DNA-binding region" description="OmpR/PhoB-type" evidence="8">
    <location>
        <begin position="149"/>
        <end position="244"/>
    </location>
</feature>
<keyword evidence="13" id="KW-1185">Reference proteome</keyword>
<evidence type="ECO:0000256" key="5">
    <source>
        <dbReference type="ARBA" id="ARBA00023163"/>
    </source>
</evidence>
<dbReference type="Pfam" id="PF00486">
    <property type="entry name" value="Trans_reg_C"/>
    <property type="match status" value="1"/>
</dbReference>
<dbReference type="InterPro" id="IPR039420">
    <property type="entry name" value="WalR-like"/>
</dbReference>
<dbReference type="PROSITE" id="PS51755">
    <property type="entry name" value="OMPR_PHOB"/>
    <property type="match status" value="1"/>
</dbReference>
<dbReference type="Proteomes" id="UP000638313">
    <property type="component" value="Unassembled WGS sequence"/>
</dbReference>
<dbReference type="PROSITE" id="PS50110">
    <property type="entry name" value="RESPONSE_REGULATORY"/>
    <property type="match status" value="1"/>
</dbReference>
<dbReference type="SMART" id="SM00862">
    <property type="entry name" value="Trans_reg_C"/>
    <property type="match status" value="1"/>
</dbReference>
<dbReference type="SUPFAM" id="SSF46894">
    <property type="entry name" value="C-terminal effector domain of the bipartite response regulators"/>
    <property type="match status" value="1"/>
</dbReference>
<dbReference type="InterPro" id="IPR016032">
    <property type="entry name" value="Sig_transdc_resp-reg_C-effctor"/>
</dbReference>
<dbReference type="InterPro" id="IPR036388">
    <property type="entry name" value="WH-like_DNA-bd_sf"/>
</dbReference>
<keyword evidence="1 7" id="KW-0597">Phosphoprotein</keyword>
<keyword evidence="3" id="KW-0805">Transcription regulation</keyword>
<dbReference type="PANTHER" id="PTHR48111">
    <property type="entry name" value="REGULATOR OF RPOS"/>
    <property type="match status" value="1"/>
</dbReference>
<evidence type="ECO:0000256" key="2">
    <source>
        <dbReference type="ARBA" id="ARBA00023012"/>
    </source>
</evidence>
<organism evidence="12 13">
    <name type="scientific">Streptomyces mashuensis</name>
    <dbReference type="NCBI Taxonomy" id="33904"/>
    <lineage>
        <taxon>Bacteria</taxon>
        <taxon>Bacillati</taxon>
        <taxon>Actinomycetota</taxon>
        <taxon>Actinomycetes</taxon>
        <taxon>Kitasatosporales</taxon>
        <taxon>Streptomycetaceae</taxon>
        <taxon>Streptomyces</taxon>
    </lineage>
</organism>
<dbReference type="FunFam" id="1.10.10.10:FF:000018">
    <property type="entry name" value="DNA-binding response regulator ResD"/>
    <property type="match status" value="1"/>
</dbReference>
<evidence type="ECO:0000256" key="9">
    <source>
        <dbReference type="SAM" id="MobiDB-lite"/>
    </source>
</evidence>
<dbReference type="GO" id="GO:0000156">
    <property type="term" value="F:phosphorelay response regulator activity"/>
    <property type="evidence" value="ECO:0007669"/>
    <property type="project" value="TreeGrafter"/>
</dbReference>
<evidence type="ECO:0000259" key="11">
    <source>
        <dbReference type="PROSITE" id="PS51755"/>
    </source>
</evidence>
<name>A0A919B4L9_9ACTN</name>
<evidence type="ECO:0000256" key="3">
    <source>
        <dbReference type="ARBA" id="ARBA00023015"/>
    </source>
</evidence>
<keyword evidence="4 8" id="KW-0238">DNA-binding</keyword>
<keyword evidence="5" id="KW-0804">Transcription</keyword>
<evidence type="ECO:0000256" key="7">
    <source>
        <dbReference type="PROSITE-ProRule" id="PRU00169"/>
    </source>
</evidence>
<feature type="compositionally biased region" description="Low complexity" evidence="9">
    <location>
        <begin position="140"/>
        <end position="151"/>
    </location>
</feature>
<dbReference type="SUPFAM" id="SSF52172">
    <property type="entry name" value="CheY-like"/>
    <property type="match status" value="1"/>
</dbReference>
<dbReference type="InterPro" id="IPR001867">
    <property type="entry name" value="OmpR/PhoB-type_DNA-bd"/>
</dbReference>
<feature type="domain" description="Response regulatory" evidence="10">
    <location>
        <begin position="2"/>
        <end position="113"/>
    </location>
</feature>
<comment type="caution">
    <text evidence="12">The sequence shown here is derived from an EMBL/GenBank/DDBJ whole genome shotgun (WGS) entry which is preliminary data.</text>
</comment>
<proteinExistence type="predicted"/>
<reference evidence="12" key="2">
    <citation type="submission" date="2020-09" db="EMBL/GenBank/DDBJ databases">
        <authorList>
            <person name="Sun Q."/>
            <person name="Ohkuma M."/>
        </authorList>
    </citation>
    <scope>NUCLEOTIDE SEQUENCE</scope>
    <source>
        <strain evidence="12">JCM 4059</strain>
    </source>
</reference>
<feature type="region of interest" description="Disordered" evidence="9">
    <location>
        <begin position="125"/>
        <end position="155"/>
    </location>
</feature>
<evidence type="ECO:0000256" key="8">
    <source>
        <dbReference type="PROSITE-ProRule" id="PRU01091"/>
    </source>
</evidence>
<evidence type="ECO:0000259" key="10">
    <source>
        <dbReference type="PROSITE" id="PS50110"/>
    </source>
</evidence>